<organism evidence="1">
    <name type="scientific">Aegilops tauschii</name>
    <name type="common">Tausch's goatgrass</name>
    <name type="synonym">Aegilops squarrosa</name>
    <dbReference type="NCBI Taxonomy" id="37682"/>
    <lineage>
        <taxon>Eukaryota</taxon>
        <taxon>Viridiplantae</taxon>
        <taxon>Streptophyta</taxon>
        <taxon>Embryophyta</taxon>
        <taxon>Tracheophyta</taxon>
        <taxon>Spermatophyta</taxon>
        <taxon>Magnoliopsida</taxon>
        <taxon>Liliopsida</taxon>
        <taxon>Poales</taxon>
        <taxon>Poaceae</taxon>
        <taxon>BOP clade</taxon>
        <taxon>Pooideae</taxon>
        <taxon>Triticodae</taxon>
        <taxon>Triticeae</taxon>
        <taxon>Triticinae</taxon>
        <taxon>Aegilops</taxon>
    </lineage>
</organism>
<reference evidence="1" key="1">
    <citation type="submission" date="2015-06" db="UniProtKB">
        <authorList>
            <consortium name="EnsemblPlants"/>
        </authorList>
    </citation>
    <scope>IDENTIFICATION</scope>
</reference>
<sequence>MAGDALLSTSNPTLSLPILHLCAFASTEVCWSSVDDGPSHVRGCRANADLRRRMSQCTSPCVSRCQQKPGVQVQFGGWACSSIAGMGDNCDAWVYEVVM</sequence>
<proteinExistence type="predicted"/>
<dbReference type="EnsemblPlants" id="EMT09349">
    <property type="protein sequence ID" value="EMT09349"/>
    <property type="gene ID" value="F775_05658"/>
</dbReference>
<protein>
    <submittedName>
        <fullName evidence="1">Uncharacterized protein</fullName>
    </submittedName>
</protein>
<dbReference type="AlphaFoldDB" id="M8BRF9"/>
<evidence type="ECO:0000313" key="1">
    <source>
        <dbReference type="EnsemblPlants" id="EMT09349"/>
    </source>
</evidence>
<name>M8BRF9_AEGTA</name>
<accession>M8BRF9</accession>